<dbReference type="Proteomes" id="UP001066276">
    <property type="component" value="Chromosome 1_2"/>
</dbReference>
<dbReference type="AlphaFoldDB" id="A0AAV7W2Q4"/>
<reference evidence="1" key="1">
    <citation type="journal article" date="2022" name="bioRxiv">
        <title>Sequencing and chromosome-scale assembly of the giantPleurodeles waltlgenome.</title>
        <authorList>
            <person name="Brown T."/>
            <person name="Elewa A."/>
            <person name="Iarovenko S."/>
            <person name="Subramanian E."/>
            <person name="Araus A.J."/>
            <person name="Petzold A."/>
            <person name="Susuki M."/>
            <person name="Suzuki K.-i.T."/>
            <person name="Hayashi T."/>
            <person name="Toyoda A."/>
            <person name="Oliveira C."/>
            <person name="Osipova E."/>
            <person name="Leigh N.D."/>
            <person name="Simon A."/>
            <person name="Yun M.H."/>
        </authorList>
    </citation>
    <scope>NUCLEOTIDE SEQUENCE</scope>
    <source>
        <strain evidence="1">20211129_DDA</strain>
        <tissue evidence="1">Liver</tissue>
    </source>
</reference>
<organism evidence="1 2">
    <name type="scientific">Pleurodeles waltl</name>
    <name type="common">Iberian ribbed newt</name>
    <dbReference type="NCBI Taxonomy" id="8319"/>
    <lineage>
        <taxon>Eukaryota</taxon>
        <taxon>Metazoa</taxon>
        <taxon>Chordata</taxon>
        <taxon>Craniata</taxon>
        <taxon>Vertebrata</taxon>
        <taxon>Euteleostomi</taxon>
        <taxon>Amphibia</taxon>
        <taxon>Batrachia</taxon>
        <taxon>Caudata</taxon>
        <taxon>Salamandroidea</taxon>
        <taxon>Salamandridae</taxon>
        <taxon>Pleurodelinae</taxon>
        <taxon>Pleurodeles</taxon>
    </lineage>
</organism>
<name>A0AAV7W2Q4_PLEWA</name>
<comment type="caution">
    <text evidence="1">The sequence shown here is derived from an EMBL/GenBank/DDBJ whole genome shotgun (WGS) entry which is preliminary data.</text>
</comment>
<evidence type="ECO:0000313" key="2">
    <source>
        <dbReference type="Proteomes" id="UP001066276"/>
    </source>
</evidence>
<dbReference type="EMBL" id="JANPWB010000002">
    <property type="protein sequence ID" value="KAJ1206941.1"/>
    <property type="molecule type" value="Genomic_DNA"/>
</dbReference>
<gene>
    <name evidence="1" type="ORF">NDU88_002334</name>
</gene>
<accession>A0AAV7W2Q4</accession>
<evidence type="ECO:0000313" key="1">
    <source>
        <dbReference type="EMBL" id="KAJ1206941.1"/>
    </source>
</evidence>
<proteinExistence type="predicted"/>
<protein>
    <submittedName>
        <fullName evidence="1">Uncharacterized protein</fullName>
    </submittedName>
</protein>
<sequence length="143" mass="15984">MADPLPFRIGPIWDSPGTPEWLQDVLSAQLRKVGIEKRGDLLAGNRLRAWLDLLGITNKRLAKFKYIQLLSRDAPRKVEIDITIETSLHSSYLKKEVVKSYGALCDAEDQRPSPPFTDQGKMLAGGTDGRFMISIFLQAIQAS</sequence>
<keyword evidence="2" id="KW-1185">Reference proteome</keyword>